<dbReference type="Proteomes" id="UP000664317">
    <property type="component" value="Unassembled WGS sequence"/>
</dbReference>
<evidence type="ECO:0000259" key="1">
    <source>
        <dbReference type="Pfam" id="PF13439"/>
    </source>
</evidence>
<dbReference type="CDD" id="cd03801">
    <property type="entry name" value="GT4_PimA-like"/>
    <property type="match status" value="1"/>
</dbReference>
<proteinExistence type="predicted"/>
<organism evidence="2 3">
    <name type="scientific">Algoriphagus oliviformis</name>
    <dbReference type="NCBI Taxonomy" id="2811231"/>
    <lineage>
        <taxon>Bacteria</taxon>
        <taxon>Pseudomonadati</taxon>
        <taxon>Bacteroidota</taxon>
        <taxon>Cytophagia</taxon>
        <taxon>Cytophagales</taxon>
        <taxon>Cyclobacteriaceae</taxon>
        <taxon>Algoriphagus</taxon>
    </lineage>
</organism>
<gene>
    <name evidence="2" type="ORF">J0A68_18525</name>
</gene>
<dbReference type="RefSeq" id="WP_206579730.1">
    <property type="nucleotide sequence ID" value="NZ_JAFKCT010000009.1"/>
</dbReference>
<dbReference type="SUPFAM" id="SSF53756">
    <property type="entry name" value="UDP-Glycosyltransferase/glycogen phosphorylase"/>
    <property type="match status" value="1"/>
</dbReference>
<keyword evidence="3" id="KW-1185">Reference proteome</keyword>
<dbReference type="PANTHER" id="PTHR12526:SF630">
    <property type="entry name" value="GLYCOSYLTRANSFERASE"/>
    <property type="match status" value="1"/>
</dbReference>
<dbReference type="InterPro" id="IPR028098">
    <property type="entry name" value="Glyco_trans_4-like_N"/>
</dbReference>
<dbReference type="Pfam" id="PF13692">
    <property type="entry name" value="Glyco_trans_1_4"/>
    <property type="match status" value="1"/>
</dbReference>
<reference evidence="2 3" key="1">
    <citation type="submission" date="2021-03" db="EMBL/GenBank/DDBJ databases">
        <title>novel species isolated from a fishpond in China.</title>
        <authorList>
            <person name="Lu H."/>
            <person name="Cai Z."/>
        </authorList>
    </citation>
    <scope>NUCLEOTIDE SEQUENCE [LARGE SCALE GENOMIC DNA]</scope>
    <source>
        <strain evidence="2 3">H41</strain>
    </source>
</reference>
<dbReference type="PANTHER" id="PTHR12526">
    <property type="entry name" value="GLYCOSYLTRANSFERASE"/>
    <property type="match status" value="1"/>
</dbReference>
<feature type="domain" description="Glycosyltransferase subfamily 4-like N-terminal" evidence="1">
    <location>
        <begin position="14"/>
        <end position="165"/>
    </location>
</feature>
<protein>
    <submittedName>
        <fullName evidence="2">Glycosyltransferase family 4 protein</fullName>
    </submittedName>
</protein>
<dbReference type="Gene3D" id="3.40.50.2000">
    <property type="entry name" value="Glycogen Phosphorylase B"/>
    <property type="match status" value="2"/>
</dbReference>
<sequence length="359" mass="39556">MKILQLIQKPQLRGAEIFAFQLASRLESRGHQVRLVALFPGEADLGDQGLIQLHADPSVRLLDWRAWKKLAEIIREFEPDIVQANAGDTLKYAACSRVFFRWGGKLVFRNANLISGFLDSGAKRRFNSLLLGQVDGVASVSEHCMRDFVSVFQWRKPIVHLPIGVPQALVEPALPNDLRLLLQDTPFLIHIGSFVPEKNHAGLFQIFEKVKSRMPKIKLLLCGSGPLFSQILQSLPDGVIALGARADVGNILPFAHALVLPSQIEGLPGVILEAMAARVPVVAYDVGGVSEVIRPGQTGSLVPRGEATLFAEELVQILSMDKITIAPVLENASNLVRENYSLDKVCDGFEKFFFRLLKG</sequence>
<dbReference type="Pfam" id="PF13439">
    <property type="entry name" value="Glyco_transf_4"/>
    <property type="match status" value="1"/>
</dbReference>
<dbReference type="EMBL" id="JAFKCT010000009">
    <property type="protein sequence ID" value="MBN7812959.1"/>
    <property type="molecule type" value="Genomic_DNA"/>
</dbReference>
<accession>A0ABS3C763</accession>
<name>A0ABS3C763_9BACT</name>
<evidence type="ECO:0000313" key="2">
    <source>
        <dbReference type="EMBL" id="MBN7812959.1"/>
    </source>
</evidence>
<comment type="caution">
    <text evidence="2">The sequence shown here is derived from an EMBL/GenBank/DDBJ whole genome shotgun (WGS) entry which is preliminary data.</text>
</comment>
<evidence type="ECO:0000313" key="3">
    <source>
        <dbReference type="Proteomes" id="UP000664317"/>
    </source>
</evidence>